<comment type="caution">
    <text evidence="1">The sequence shown here is derived from an EMBL/GenBank/DDBJ whole genome shotgun (WGS) entry which is preliminary data.</text>
</comment>
<organism evidence="1 2">
    <name type="scientific">Acanthoscelides obtectus</name>
    <name type="common">Bean weevil</name>
    <name type="synonym">Bruchus obtectus</name>
    <dbReference type="NCBI Taxonomy" id="200917"/>
    <lineage>
        <taxon>Eukaryota</taxon>
        <taxon>Metazoa</taxon>
        <taxon>Ecdysozoa</taxon>
        <taxon>Arthropoda</taxon>
        <taxon>Hexapoda</taxon>
        <taxon>Insecta</taxon>
        <taxon>Pterygota</taxon>
        <taxon>Neoptera</taxon>
        <taxon>Endopterygota</taxon>
        <taxon>Coleoptera</taxon>
        <taxon>Polyphaga</taxon>
        <taxon>Cucujiformia</taxon>
        <taxon>Chrysomeloidea</taxon>
        <taxon>Chrysomelidae</taxon>
        <taxon>Bruchinae</taxon>
        <taxon>Bruchini</taxon>
        <taxon>Acanthoscelides</taxon>
    </lineage>
</organism>
<keyword evidence="2" id="KW-1185">Reference proteome</keyword>
<evidence type="ECO:0000313" key="1">
    <source>
        <dbReference type="EMBL" id="CAH1956061.1"/>
    </source>
</evidence>
<proteinExistence type="predicted"/>
<evidence type="ECO:0000313" key="2">
    <source>
        <dbReference type="Proteomes" id="UP001152888"/>
    </source>
</evidence>
<sequence>MSSNIVKCQLLDVKNNALILQKCKNLGDSFQTNLKFVQHYENIV</sequence>
<protein>
    <submittedName>
        <fullName evidence="1">Uncharacterized protein</fullName>
    </submittedName>
</protein>
<dbReference type="AlphaFoldDB" id="A0A9P0JLZ3"/>
<dbReference type="Proteomes" id="UP001152888">
    <property type="component" value="Unassembled WGS sequence"/>
</dbReference>
<reference evidence="1" key="1">
    <citation type="submission" date="2022-03" db="EMBL/GenBank/DDBJ databases">
        <authorList>
            <person name="Sayadi A."/>
        </authorList>
    </citation>
    <scope>NUCLEOTIDE SEQUENCE</scope>
</reference>
<accession>A0A9P0JLZ3</accession>
<dbReference type="EMBL" id="CAKOFQ010006663">
    <property type="protein sequence ID" value="CAH1956061.1"/>
    <property type="molecule type" value="Genomic_DNA"/>
</dbReference>
<name>A0A9P0JLZ3_ACAOB</name>
<gene>
    <name evidence="1" type="ORF">ACAOBT_LOCUS1402</name>
</gene>